<proteinExistence type="predicted"/>
<protein>
    <recommendedName>
        <fullName evidence="4">DUF192 domain-containing protein</fullName>
    </recommendedName>
</protein>
<dbReference type="OrthoDB" id="9808290at2"/>
<keyword evidence="1" id="KW-0732">Signal</keyword>
<dbReference type="PATRIC" id="fig|1231190.3.peg.1811"/>
<dbReference type="AlphaFoldDB" id="K2N5M6"/>
<dbReference type="Pfam" id="PF02643">
    <property type="entry name" value="DUF192"/>
    <property type="match status" value="1"/>
</dbReference>
<dbReference type="InterPro" id="IPR003795">
    <property type="entry name" value="DUF192"/>
</dbReference>
<dbReference type="EMBL" id="AMSI01000005">
    <property type="protein sequence ID" value="EKF42728.1"/>
    <property type="molecule type" value="Genomic_DNA"/>
</dbReference>
<dbReference type="PANTHER" id="PTHR37953:SF1">
    <property type="entry name" value="UPF0127 PROTEIN MJ1496"/>
    <property type="match status" value="1"/>
</dbReference>
<dbReference type="eggNOG" id="COG1430">
    <property type="taxonomic scope" value="Bacteria"/>
</dbReference>
<comment type="caution">
    <text evidence="2">The sequence shown here is derived from an EMBL/GenBank/DDBJ whole genome shotgun (WGS) entry which is preliminary data.</text>
</comment>
<evidence type="ECO:0008006" key="4">
    <source>
        <dbReference type="Google" id="ProtNLM"/>
    </source>
</evidence>
<evidence type="ECO:0000256" key="1">
    <source>
        <dbReference type="SAM" id="SignalP"/>
    </source>
</evidence>
<feature type="chain" id="PRO_5003861920" description="DUF192 domain-containing protein" evidence="1">
    <location>
        <begin position="38"/>
        <end position="174"/>
    </location>
</feature>
<feature type="signal peptide" evidence="1">
    <location>
        <begin position="1"/>
        <end position="37"/>
    </location>
</feature>
<dbReference type="Proteomes" id="UP000007374">
    <property type="component" value="Unassembled WGS sequence"/>
</dbReference>
<evidence type="ECO:0000313" key="3">
    <source>
        <dbReference type="Proteomes" id="UP000007374"/>
    </source>
</evidence>
<dbReference type="Gene3D" id="2.60.120.1140">
    <property type="entry name" value="Protein of unknown function DUF192"/>
    <property type="match status" value="1"/>
</dbReference>
<name>K2N5M6_9HYPH</name>
<keyword evidence="3" id="KW-1185">Reference proteome</keyword>
<evidence type="ECO:0000313" key="2">
    <source>
        <dbReference type="EMBL" id="EKF42728.1"/>
    </source>
</evidence>
<sequence>MVSTANCFLLRRVVFPSLQRVLFLLAFLLASAAGALAQTTVMRLPVDPDPLIIETVSGEKRFAIEIADEPVERQRGLMYRQSMPEDRGMLFIFPSEGRQSFWMKNTPLALDLLFIDAGGKVRAIGKGVPFSTAAIAPGVEAQFVLELVAGTAQKTGIEVGSRLSHPRIEAPAGR</sequence>
<dbReference type="PANTHER" id="PTHR37953">
    <property type="entry name" value="UPF0127 PROTEIN MJ1496"/>
    <property type="match status" value="1"/>
</dbReference>
<accession>K2N5M6</accession>
<gene>
    <name evidence="2" type="ORF">NA8A_08674</name>
</gene>
<dbReference type="InterPro" id="IPR038695">
    <property type="entry name" value="Saro_0823-like_sf"/>
</dbReference>
<reference evidence="2 3" key="1">
    <citation type="journal article" date="2012" name="J. Bacteriol.">
        <title>Genome Sequence of Nitratireductor indicus Type Strain C115.</title>
        <authorList>
            <person name="Lai Q."/>
            <person name="Li G."/>
            <person name="Yu Z."/>
            <person name="Shao Z."/>
        </authorList>
    </citation>
    <scope>NUCLEOTIDE SEQUENCE [LARGE SCALE GENOMIC DNA]</scope>
    <source>
        <strain evidence="2 3">C115</strain>
    </source>
</reference>
<organism evidence="2 3">
    <name type="scientific">Nitratireductor indicus C115</name>
    <dbReference type="NCBI Taxonomy" id="1231190"/>
    <lineage>
        <taxon>Bacteria</taxon>
        <taxon>Pseudomonadati</taxon>
        <taxon>Pseudomonadota</taxon>
        <taxon>Alphaproteobacteria</taxon>
        <taxon>Hyphomicrobiales</taxon>
        <taxon>Phyllobacteriaceae</taxon>
        <taxon>Nitratireductor</taxon>
    </lineage>
</organism>
<dbReference type="STRING" id="721133.SAMN05216176_103112"/>